<dbReference type="Proteomes" id="UP001515480">
    <property type="component" value="Unassembled WGS sequence"/>
</dbReference>
<dbReference type="HAMAP" id="MF_00386">
    <property type="entry name" value="UPF0161_YidD"/>
    <property type="match status" value="1"/>
</dbReference>
<dbReference type="InterPro" id="IPR002696">
    <property type="entry name" value="Membr_insert_effic_factor_YidD"/>
</dbReference>
<sequence>MAALLAAAVGSILLTPRPALLPAPCRCDMCVATPPLRFSADEPPGRAAALRALRWYKQTISPLLPPGCRFIPTCSEYAMQAFEEFSVPQAAVLTAWRLLRCNPTAGYGVDEPCWPPPAYWAGSRRVRTFVDDDASRARAGADEDDDGSSGAPSRIKL</sequence>
<feature type="region of interest" description="Disordered" evidence="1">
    <location>
        <begin position="134"/>
        <end position="157"/>
    </location>
</feature>
<organism evidence="3 4">
    <name type="scientific">Prymnesium parvum</name>
    <name type="common">Toxic golden alga</name>
    <dbReference type="NCBI Taxonomy" id="97485"/>
    <lineage>
        <taxon>Eukaryota</taxon>
        <taxon>Haptista</taxon>
        <taxon>Haptophyta</taxon>
        <taxon>Prymnesiophyceae</taxon>
        <taxon>Prymnesiales</taxon>
        <taxon>Prymnesiaceae</taxon>
        <taxon>Prymnesium</taxon>
    </lineage>
</organism>
<dbReference type="EMBL" id="JBGBPQ010000003">
    <property type="protein sequence ID" value="KAL1526529.1"/>
    <property type="molecule type" value="Genomic_DNA"/>
</dbReference>
<evidence type="ECO:0008006" key="5">
    <source>
        <dbReference type="Google" id="ProtNLM"/>
    </source>
</evidence>
<dbReference type="Pfam" id="PF01809">
    <property type="entry name" value="YidD"/>
    <property type="match status" value="1"/>
</dbReference>
<keyword evidence="2" id="KW-0732">Signal</keyword>
<protein>
    <recommendedName>
        <fullName evidence="5">Membrane protein insertion efficiency factor</fullName>
    </recommendedName>
</protein>
<name>A0AB34JW64_PRYPA</name>
<dbReference type="AlphaFoldDB" id="A0AB34JW64"/>
<accession>A0AB34JW64</accession>
<gene>
    <name evidence="3" type="ORF">AB1Y20_015238</name>
</gene>
<reference evidence="3 4" key="1">
    <citation type="journal article" date="2024" name="Science">
        <title>Giant polyketide synthase enzymes in the biosynthesis of giant marine polyether toxins.</title>
        <authorList>
            <person name="Fallon T.R."/>
            <person name="Shende V.V."/>
            <person name="Wierzbicki I.H."/>
            <person name="Pendleton A.L."/>
            <person name="Watervoot N.F."/>
            <person name="Auber R.P."/>
            <person name="Gonzalez D.J."/>
            <person name="Wisecaver J.H."/>
            <person name="Moore B.S."/>
        </authorList>
    </citation>
    <scope>NUCLEOTIDE SEQUENCE [LARGE SCALE GENOMIC DNA]</scope>
    <source>
        <strain evidence="3 4">12B1</strain>
    </source>
</reference>
<evidence type="ECO:0000313" key="4">
    <source>
        <dbReference type="Proteomes" id="UP001515480"/>
    </source>
</evidence>
<dbReference type="PANTHER" id="PTHR33383">
    <property type="entry name" value="MEMBRANE PROTEIN INSERTION EFFICIENCY FACTOR-RELATED"/>
    <property type="match status" value="1"/>
</dbReference>
<dbReference type="NCBIfam" id="TIGR00278">
    <property type="entry name" value="membrane protein insertion efficiency factor YidD"/>
    <property type="match status" value="1"/>
</dbReference>
<dbReference type="SMART" id="SM01234">
    <property type="entry name" value="Haemolytic"/>
    <property type="match status" value="1"/>
</dbReference>
<evidence type="ECO:0000256" key="1">
    <source>
        <dbReference type="SAM" id="MobiDB-lite"/>
    </source>
</evidence>
<comment type="caution">
    <text evidence="3">The sequence shown here is derived from an EMBL/GenBank/DDBJ whole genome shotgun (WGS) entry which is preliminary data.</text>
</comment>
<evidence type="ECO:0000313" key="3">
    <source>
        <dbReference type="EMBL" id="KAL1526529.1"/>
    </source>
</evidence>
<proteinExistence type="inferred from homology"/>
<keyword evidence="4" id="KW-1185">Reference proteome</keyword>
<dbReference type="PANTHER" id="PTHR33383:SF1">
    <property type="entry name" value="MEMBRANE PROTEIN INSERTION EFFICIENCY FACTOR-RELATED"/>
    <property type="match status" value="1"/>
</dbReference>
<feature type="chain" id="PRO_5044217572" description="Membrane protein insertion efficiency factor" evidence="2">
    <location>
        <begin position="20"/>
        <end position="157"/>
    </location>
</feature>
<feature type="signal peptide" evidence="2">
    <location>
        <begin position="1"/>
        <end position="19"/>
    </location>
</feature>
<evidence type="ECO:0000256" key="2">
    <source>
        <dbReference type="SAM" id="SignalP"/>
    </source>
</evidence>